<accession>A0A0F8XUW7</accession>
<reference evidence="1" key="1">
    <citation type="journal article" date="2015" name="Nature">
        <title>Complex archaea that bridge the gap between prokaryotes and eukaryotes.</title>
        <authorList>
            <person name="Spang A."/>
            <person name="Saw J.H."/>
            <person name="Jorgensen S.L."/>
            <person name="Zaremba-Niedzwiedzka K."/>
            <person name="Martijn J."/>
            <person name="Lind A.E."/>
            <person name="van Eijk R."/>
            <person name="Schleper C."/>
            <person name="Guy L."/>
            <person name="Ettema T.J."/>
        </authorList>
    </citation>
    <scope>NUCLEOTIDE SEQUENCE</scope>
</reference>
<comment type="caution">
    <text evidence="1">The sequence shown here is derived from an EMBL/GenBank/DDBJ whole genome shotgun (WGS) entry which is preliminary data.</text>
</comment>
<proteinExistence type="predicted"/>
<protein>
    <submittedName>
        <fullName evidence="1">Uncharacterized protein</fullName>
    </submittedName>
</protein>
<dbReference type="AlphaFoldDB" id="A0A0F8XUW7"/>
<evidence type="ECO:0000313" key="1">
    <source>
        <dbReference type="EMBL" id="KKK72773.1"/>
    </source>
</evidence>
<dbReference type="EMBL" id="LAZR01057089">
    <property type="protein sequence ID" value="KKK72773.1"/>
    <property type="molecule type" value="Genomic_DNA"/>
</dbReference>
<name>A0A0F8XUW7_9ZZZZ</name>
<organism evidence="1">
    <name type="scientific">marine sediment metagenome</name>
    <dbReference type="NCBI Taxonomy" id="412755"/>
    <lineage>
        <taxon>unclassified sequences</taxon>
        <taxon>metagenomes</taxon>
        <taxon>ecological metagenomes</taxon>
    </lineage>
</organism>
<feature type="non-terminal residue" evidence="1">
    <location>
        <position position="1"/>
    </location>
</feature>
<gene>
    <name evidence="1" type="ORF">LCGC14_2900500</name>
</gene>
<sequence>LIGADIDGKNNENSKIYDVSLGNDHNINFV</sequence>